<dbReference type="RefSeq" id="WP_207278892.1">
    <property type="nucleotide sequence ID" value="NZ_JAFLEQ010000012.1"/>
</dbReference>
<accession>A0A939E261</accession>
<sequence>MSSNTRTPYALVDSLGEFEDALALVNAIRVSSGLPEFAEDRIPELRAEWEYEEQRARQLCEEDARAKAEKEQHSATDGTA</sequence>
<dbReference type="EMBL" id="JAFLEQ010000012">
    <property type="protein sequence ID" value="MBN9644403.1"/>
    <property type="molecule type" value="Genomic_DNA"/>
</dbReference>
<gene>
    <name evidence="1" type="ORF">JZY06_07235</name>
</gene>
<evidence type="ECO:0000313" key="2">
    <source>
        <dbReference type="Proteomes" id="UP000664332"/>
    </source>
</evidence>
<name>A0A939E261_9CORY</name>
<organism evidence="1 2">
    <name type="scientific">Corynebacterium mendelii</name>
    <dbReference type="NCBI Taxonomy" id="2765362"/>
    <lineage>
        <taxon>Bacteria</taxon>
        <taxon>Bacillati</taxon>
        <taxon>Actinomycetota</taxon>
        <taxon>Actinomycetes</taxon>
        <taxon>Mycobacteriales</taxon>
        <taxon>Corynebacteriaceae</taxon>
        <taxon>Corynebacterium</taxon>
    </lineage>
</organism>
<proteinExistence type="predicted"/>
<protein>
    <submittedName>
        <fullName evidence="1">Uncharacterized protein</fullName>
    </submittedName>
</protein>
<keyword evidence="2" id="KW-1185">Reference proteome</keyword>
<dbReference type="AlphaFoldDB" id="A0A939E261"/>
<evidence type="ECO:0000313" key="1">
    <source>
        <dbReference type="EMBL" id="MBN9644403.1"/>
    </source>
</evidence>
<dbReference type="Proteomes" id="UP000664332">
    <property type="component" value="Unassembled WGS sequence"/>
</dbReference>
<comment type="caution">
    <text evidence="1">The sequence shown here is derived from an EMBL/GenBank/DDBJ whole genome shotgun (WGS) entry which is preliminary data.</text>
</comment>
<reference evidence="1" key="1">
    <citation type="submission" date="2021-03" db="EMBL/GenBank/DDBJ databases">
        <authorList>
            <person name="Sun Q."/>
        </authorList>
    </citation>
    <scope>NUCLEOTIDE SEQUENCE</scope>
    <source>
        <strain evidence="1">CCM 8862</strain>
    </source>
</reference>